<feature type="domain" description="Right handed beta helix" evidence="2">
    <location>
        <begin position="287"/>
        <end position="447"/>
    </location>
</feature>
<organism evidence="3 4">
    <name type="scientific">Beggiatoa leptomitoformis</name>
    <dbReference type="NCBI Taxonomy" id="288004"/>
    <lineage>
        <taxon>Bacteria</taxon>
        <taxon>Pseudomonadati</taxon>
        <taxon>Pseudomonadota</taxon>
        <taxon>Gammaproteobacteria</taxon>
        <taxon>Thiotrichales</taxon>
        <taxon>Thiotrichaceae</taxon>
        <taxon>Beggiatoa</taxon>
    </lineage>
</organism>
<dbReference type="PANTHER" id="PTHR22990">
    <property type="entry name" value="F-BOX ONLY PROTEIN"/>
    <property type="match status" value="1"/>
</dbReference>
<proteinExistence type="predicted"/>
<dbReference type="InterPro" id="IPR051550">
    <property type="entry name" value="SCF-Subunits/Alg-Epimerases"/>
</dbReference>
<sequence>MTMQLIKIFLLFLLLGFYTEMVTAESFLKTYHLPPLSRVPSTDSLQKQLNNSKVLQRAEAVSIPLTMIETHTIYEQRLRQSLTENVPQWAVDVPVIVFSDAESSRLNAVLAQLQGSHKIILTAQTIVMDEPLRLPSDTWLVGNQTVFLAMNNDITDTVIINAAKNVQLSNINIKTQGTGVRIVNSQLIILNNLSFTAPARGVVIQDSAMIELAQLIVTHPQQGGIVLQGDTHHVWLHNSQISDGQNPDNNGAGVLLTDMQVLPTTINFPTNGLAQAIFPLMPAPHALLIEENRITGHFAQGIYSDGGYGNLILRNYIADNDKEGLCLDFGSVNNVIQENTFIHNGFRSHQTDESLKQDLVFKFGKLADGSSVAKLPAISLDNAAQNLLIWNTVRDGAGDGIKLVRSGLRNLILFNTLMNNNQGENSRFHFFGILLGNAGLEPELTHNTPDEQSLDFLPAIENIVAANVIYNNHYSGILLDKDSAFNDIYDNMVRHYQNMPLESASSRFNSIVGNSWQITEEKSGWFDWFH</sequence>
<gene>
    <name evidence="3" type="ORF">BLE401_00820</name>
</gene>
<dbReference type="Gene3D" id="2.160.20.10">
    <property type="entry name" value="Single-stranded right-handed beta-helix, Pectin lyase-like"/>
    <property type="match status" value="2"/>
</dbReference>
<dbReference type="EMBL" id="CP018889">
    <property type="protein sequence ID" value="AUI67378.2"/>
    <property type="molecule type" value="Genomic_DNA"/>
</dbReference>
<evidence type="ECO:0000256" key="1">
    <source>
        <dbReference type="ARBA" id="ARBA00022737"/>
    </source>
</evidence>
<keyword evidence="1" id="KW-0677">Repeat</keyword>
<evidence type="ECO:0000313" key="3">
    <source>
        <dbReference type="EMBL" id="AUI67378.2"/>
    </source>
</evidence>
<dbReference type="InterPro" id="IPR012334">
    <property type="entry name" value="Pectin_lyas_fold"/>
</dbReference>
<evidence type="ECO:0000259" key="2">
    <source>
        <dbReference type="Pfam" id="PF13229"/>
    </source>
</evidence>
<protein>
    <recommendedName>
        <fullName evidence="2">Right handed beta helix domain-containing protein</fullName>
    </recommendedName>
</protein>
<dbReference type="SUPFAM" id="SSF51126">
    <property type="entry name" value="Pectin lyase-like"/>
    <property type="match status" value="1"/>
</dbReference>
<dbReference type="InterPro" id="IPR006626">
    <property type="entry name" value="PbH1"/>
</dbReference>
<dbReference type="AlphaFoldDB" id="A0A2N9YA86"/>
<keyword evidence="4" id="KW-1185">Reference proteome</keyword>
<dbReference type="InterPro" id="IPR039448">
    <property type="entry name" value="Beta_helix"/>
</dbReference>
<dbReference type="STRING" id="288004.AL038_05165"/>
<dbReference type="PANTHER" id="PTHR22990:SF15">
    <property type="entry name" value="F-BOX ONLY PROTEIN 10"/>
    <property type="match status" value="1"/>
</dbReference>
<dbReference type="SMART" id="SM00710">
    <property type="entry name" value="PbH1"/>
    <property type="match status" value="9"/>
</dbReference>
<dbReference type="Proteomes" id="UP000234271">
    <property type="component" value="Chromosome"/>
</dbReference>
<evidence type="ECO:0000313" key="4">
    <source>
        <dbReference type="Proteomes" id="UP000234271"/>
    </source>
</evidence>
<reference evidence="4" key="1">
    <citation type="submission" date="2016-12" db="EMBL/GenBank/DDBJ databases">
        <title>Complete Genome Sequence of Beggiatoa leptomitiformis D-401.</title>
        <authorList>
            <person name="Fomenkov A."/>
            <person name="Vincze T."/>
            <person name="Grabovich M."/>
            <person name="Anton B.P."/>
            <person name="Dubinina G."/>
            <person name="Orlova M."/>
            <person name="Belousova E."/>
            <person name="Roberts R.J."/>
        </authorList>
    </citation>
    <scope>NUCLEOTIDE SEQUENCE [LARGE SCALE GENOMIC DNA]</scope>
    <source>
        <strain evidence="4">D-401</strain>
    </source>
</reference>
<accession>A0A2N9YA86</accession>
<dbReference type="InterPro" id="IPR011050">
    <property type="entry name" value="Pectin_lyase_fold/virulence"/>
</dbReference>
<dbReference type="Pfam" id="PF13229">
    <property type="entry name" value="Beta_helix"/>
    <property type="match status" value="1"/>
</dbReference>
<name>A0A2N9YA86_9GAMM</name>